<dbReference type="Gene3D" id="2.60.120.200">
    <property type="match status" value="1"/>
</dbReference>
<dbReference type="SUPFAM" id="SSF49899">
    <property type="entry name" value="Concanavalin A-like lectins/glucanases"/>
    <property type="match status" value="1"/>
</dbReference>
<dbReference type="PANTHER" id="PTHR10963:SF24">
    <property type="entry name" value="GLYCOSIDASE C21B10.07-RELATED"/>
    <property type="match status" value="1"/>
</dbReference>
<dbReference type="InterPro" id="IPR050546">
    <property type="entry name" value="Glycosyl_Hydrlase_16"/>
</dbReference>
<keyword evidence="1" id="KW-0732">Signal</keyword>
<organism evidence="3 4">
    <name type="scientific">Podospora didyma</name>
    <dbReference type="NCBI Taxonomy" id="330526"/>
    <lineage>
        <taxon>Eukaryota</taxon>
        <taxon>Fungi</taxon>
        <taxon>Dikarya</taxon>
        <taxon>Ascomycota</taxon>
        <taxon>Pezizomycotina</taxon>
        <taxon>Sordariomycetes</taxon>
        <taxon>Sordariomycetidae</taxon>
        <taxon>Sordariales</taxon>
        <taxon>Podosporaceae</taxon>
        <taxon>Podospora</taxon>
    </lineage>
</organism>
<dbReference type="EMBL" id="JAULSW010000009">
    <property type="protein sequence ID" value="KAK3369891.1"/>
    <property type="molecule type" value="Genomic_DNA"/>
</dbReference>
<evidence type="ECO:0000313" key="4">
    <source>
        <dbReference type="Proteomes" id="UP001285441"/>
    </source>
</evidence>
<evidence type="ECO:0000259" key="2">
    <source>
        <dbReference type="PROSITE" id="PS51762"/>
    </source>
</evidence>
<dbReference type="CDD" id="cd02181">
    <property type="entry name" value="GH16_fungal_Lam16A_glucanase"/>
    <property type="match status" value="1"/>
</dbReference>
<protein>
    <submittedName>
        <fullName evidence="3">Concanavalin A-like lectin/glucanase domain-containing protein</fullName>
    </submittedName>
</protein>
<feature type="domain" description="GH16" evidence="2">
    <location>
        <begin position="36"/>
        <end position="330"/>
    </location>
</feature>
<dbReference type="GO" id="GO:0004553">
    <property type="term" value="F:hydrolase activity, hydrolyzing O-glycosyl compounds"/>
    <property type="evidence" value="ECO:0007669"/>
    <property type="project" value="InterPro"/>
</dbReference>
<sequence>MSLLSLLSVALLAAPSYGAYTLKKNYSGYMTIHCHSHSHAADYPGSGDPTGGFVNYVSKTTATNKGLAKLVNNTQVWVGADSSTSVSTSSQGRDSVRLESIDSYTNFLMIADMAHMPGNACGIWPAFWTYNFDEDPYGEIDIIEGVMMQPNNVVSLHTCGTCSFTFAGSTGTDPRSQCNLGGDSSCSETDNTNYDGCGNTAPSGSYGDKFNAIGGGVYATQVTASALKIWFFPRSSIPADISAGTPDPTKWPTPFLSAEQSKGGCNVGKYFKKQSIIINITFCGASIDQDTWNSASTCKSKASSCKAFVAGNPSAFKEAYFLFNSIKVYQ</sequence>
<dbReference type="Pfam" id="PF26113">
    <property type="entry name" value="GH16_XgeA"/>
    <property type="match status" value="1"/>
</dbReference>
<dbReference type="InterPro" id="IPR000757">
    <property type="entry name" value="Beta-glucanase-like"/>
</dbReference>
<accession>A0AAE0K4G9</accession>
<dbReference type="PANTHER" id="PTHR10963">
    <property type="entry name" value="GLYCOSYL HYDROLASE-RELATED"/>
    <property type="match status" value="1"/>
</dbReference>
<keyword evidence="4" id="KW-1185">Reference proteome</keyword>
<name>A0AAE0K4G9_9PEZI</name>
<dbReference type="Proteomes" id="UP001285441">
    <property type="component" value="Unassembled WGS sequence"/>
</dbReference>
<reference evidence="3" key="1">
    <citation type="journal article" date="2023" name="Mol. Phylogenet. Evol.">
        <title>Genome-scale phylogeny and comparative genomics of the fungal order Sordariales.</title>
        <authorList>
            <person name="Hensen N."/>
            <person name="Bonometti L."/>
            <person name="Westerberg I."/>
            <person name="Brannstrom I.O."/>
            <person name="Guillou S."/>
            <person name="Cros-Aarteil S."/>
            <person name="Calhoun S."/>
            <person name="Haridas S."/>
            <person name="Kuo A."/>
            <person name="Mondo S."/>
            <person name="Pangilinan J."/>
            <person name="Riley R."/>
            <person name="LaButti K."/>
            <person name="Andreopoulos B."/>
            <person name="Lipzen A."/>
            <person name="Chen C."/>
            <person name="Yan M."/>
            <person name="Daum C."/>
            <person name="Ng V."/>
            <person name="Clum A."/>
            <person name="Steindorff A."/>
            <person name="Ohm R.A."/>
            <person name="Martin F."/>
            <person name="Silar P."/>
            <person name="Natvig D.O."/>
            <person name="Lalanne C."/>
            <person name="Gautier V."/>
            <person name="Ament-Velasquez S.L."/>
            <person name="Kruys A."/>
            <person name="Hutchinson M.I."/>
            <person name="Powell A.J."/>
            <person name="Barry K."/>
            <person name="Miller A.N."/>
            <person name="Grigoriev I.V."/>
            <person name="Debuchy R."/>
            <person name="Gladieux P."/>
            <person name="Hiltunen Thoren M."/>
            <person name="Johannesson H."/>
        </authorList>
    </citation>
    <scope>NUCLEOTIDE SEQUENCE</scope>
    <source>
        <strain evidence="3">CBS 232.78</strain>
    </source>
</reference>
<dbReference type="PROSITE" id="PS51762">
    <property type="entry name" value="GH16_2"/>
    <property type="match status" value="1"/>
</dbReference>
<feature type="chain" id="PRO_5042052629" evidence="1">
    <location>
        <begin position="19"/>
        <end position="330"/>
    </location>
</feature>
<evidence type="ECO:0000256" key="1">
    <source>
        <dbReference type="SAM" id="SignalP"/>
    </source>
</evidence>
<reference evidence="3" key="2">
    <citation type="submission" date="2023-06" db="EMBL/GenBank/DDBJ databases">
        <authorList>
            <consortium name="Lawrence Berkeley National Laboratory"/>
            <person name="Haridas S."/>
            <person name="Hensen N."/>
            <person name="Bonometti L."/>
            <person name="Westerberg I."/>
            <person name="Brannstrom I.O."/>
            <person name="Guillou S."/>
            <person name="Cros-Aarteil S."/>
            <person name="Calhoun S."/>
            <person name="Kuo A."/>
            <person name="Mondo S."/>
            <person name="Pangilinan J."/>
            <person name="Riley R."/>
            <person name="LaButti K."/>
            <person name="Andreopoulos B."/>
            <person name="Lipzen A."/>
            <person name="Chen C."/>
            <person name="Yanf M."/>
            <person name="Daum C."/>
            <person name="Ng V."/>
            <person name="Clum A."/>
            <person name="Steindorff A."/>
            <person name="Ohm R."/>
            <person name="Martin F."/>
            <person name="Silar P."/>
            <person name="Natvig D."/>
            <person name="Lalanne C."/>
            <person name="Gautier V."/>
            <person name="Ament-velasquez S.L."/>
            <person name="Kruys A."/>
            <person name="Hutchinson M.I."/>
            <person name="Powell A.J."/>
            <person name="Barry K."/>
            <person name="Miller A.N."/>
            <person name="Grigoriev I.V."/>
            <person name="Debuchy R."/>
            <person name="Gladieux P."/>
            <person name="Thoren M.H."/>
            <person name="Johannesson H."/>
        </authorList>
    </citation>
    <scope>NUCLEOTIDE SEQUENCE</scope>
    <source>
        <strain evidence="3">CBS 232.78</strain>
    </source>
</reference>
<comment type="caution">
    <text evidence="3">The sequence shown here is derived from an EMBL/GenBank/DDBJ whole genome shotgun (WGS) entry which is preliminary data.</text>
</comment>
<proteinExistence type="predicted"/>
<dbReference type="AlphaFoldDB" id="A0AAE0K4G9"/>
<dbReference type="InterPro" id="IPR013320">
    <property type="entry name" value="ConA-like_dom_sf"/>
</dbReference>
<gene>
    <name evidence="3" type="ORF">B0H63DRAFT_527657</name>
</gene>
<feature type="signal peptide" evidence="1">
    <location>
        <begin position="1"/>
        <end position="18"/>
    </location>
</feature>
<dbReference type="GO" id="GO:0009251">
    <property type="term" value="P:glucan catabolic process"/>
    <property type="evidence" value="ECO:0007669"/>
    <property type="project" value="TreeGrafter"/>
</dbReference>
<evidence type="ECO:0000313" key="3">
    <source>
        <dbReference type="EMBL" id="KAK3369891.1"/>
    </source>
</evidence>